<feature type="region of interest" description="Disordered" evidence="1">
    <location>
        <begin position="262"/>
        <end position="307"/>
    </location>
</feature>
<protein>
    <submittedName>
        <fullName evidence="2">Uncharacterized protein</fullName>
    </submittedName>
</protein>
<dbReference type="PANTHER" id="PTHR34952:SF2">
    <property type="entry name" value="OS05G0113500 PROTEIN"/>
    <property type="match status" value="1"/>
</dbReference>
<dbReference type="Gramene" id="OE9A068944T2">
    <property type="protein sequence ID" value="OE9A068944C2"/>
    <property type="gene ID" value="OE9A068944"/>
</dbReference>
<dbReference type="PANTHER" id="PTHR34952">
    <property type="entry name" value="OS05G0113500 PROTEIN"/>
    <property type="match status" value="1"/>
</dbReference>
<accession>A0A8S0T707</accession>
<evidence type="ECO:0000313" key="2">
    <source>
        <dbReference type="EMBL" id="CAA3000711.1"/>
    </source>
</evidence>
<organism evidence="2 3">
    <name type="scientific">Olea europaea subsp. europaea</name>
    <dbReference type="NCBI Taxonomy" id="158383"/>
    <lineage>
        <taxon>Eukaryota</taxon>
        <taxon>Viridiplantae</taxon>
        <taxon>Streptophyta</taxon>
        <taxon>Embryophyta</taxon>
        <taxon>Tracheophyta</taxon>
        <taxon>Spermatophyta</taxon>
        <taxon>Magnoliopsida</taxon>
        <taxon>eudicotyledons</taxon>
        <taxon>Gunneridae</taxon>
        <taxon>Pentapetalae</taxon>
        <taxon>asterids</taxon>
        <taxon>lamiids</taxon>
        <taxon>Lamiales</taxon>
        <taxon>Oleaceae</taxon>
        <taxon>Oleeae</taxon>
        <taxon>Olea</taxon>
    </lineage>
</organism>
<feature type="compositionally biased region" description="Basic residues" evidence="1">
    <location>
        <begin position="266"/>
        <end position="303"/>
    </location>
</feature>
<gene>
    <name evidence="2" type="ORF">OLEA9_A068944</name>
</gene>
<name>A0A8S0T707_OLEEU</name>
<keyword evidence="3" id="KW-1185">Reference proteome</keyword>
<comment type="caution">
    <text evidence="2">The sequence shown here is derived from an EMBL/GenBank/DDBJ whole genome shotgun (WGS) entry which is preliminary data.</text>
</comment>
<sequence>MHSVPSKDLVLFTRPFVSSFYGGSFSHRLKHLQKSDRRELGSADISEDCVEDSRVYKIFSATFHSCSRGTAASHIMSSARDIISPSETSTDPPDSACHDTGYLSMNDLKNCLNEFVNIENFEIATRGFTPSPEGEDIGNVEKEVEHNQSHGKKSNGLASEKHFSKCATFPSPAFPGKHKKFIADELLDEKEQQGCDITTKVSTLNGDAKSANQSYSRCISLPTPMKLVSAMKGSREKQGIPPKKLLVTWAPEVYDPVPSAVSHVASNKHHRHRSDSRKYGKTKQKGSSKSSRGSKGKDKKQARKNVGSASSSFKSFTDCYIVHGFDEPLTGTENFDVGSPVAFCGSSFLKKPITKLHFAVAEAT</sequence>
<dbReference type="Proteomes" id="UP000594638">
    <property type="component" value="Unassembled WGS sequence"/>
</dbReference>
<evidence type="ECO:0000256" key="1">
    <source>
        <dbReference type="SAM" id="MobiDB-lite"/>
    </source>
</evidence>
<dbReference type="OrthoDB" id="2016966at2759"/>
<proteinExistence type="predicted"/>
<dbReference type="EMBL" id="CACTIH010005706">
    <property type="protein sequence ID" value="CAA3000711.1"/>
    <property type="molecule type" value="Genomic_DNA"/>
</dbReference>
<evidence type="ECO:0000313" key="3">
    <source>
        <dbReference type="Proteomes" id="UP000594638"/>
    </source>
</evidence>
<reference evidence="2 3" key="1">
    <citation type="submission" date="2019-12" db="EMBL/GenBank/DDBJ databases">
        <authorList>
            <person name="Alioto T."/>
            <person name="Alioto T."/>
            <person name="Gomez Garrido J."/>
        </authorList>
    </citation>
    <scope>NUCLEOTIDE SEQUENCE [LARGE SCALE GENOMIC DNA]</scope>
</reference>
<dbReference type="AlphaFoldDB" id="A0A8S0T707"/>